<evidence type="ECO:0000256" key="1">
    <source>
        <dbReference type="ARBA" id="ARBA00001974"/>
    </source>
</evidence>
<dbReference type="PANTHER" id="PTHR42716:SF2">
    <property type="entry name" value="L-ASPARTATE OXIDASE, CHLOROPLASTIC"/>
    <property type="match status" value="1"/>
</dbReference>
<comment type="subcellular location">
    <subcellularLocation>
        <location evidence="11">Cytoplasm</location>
    </subcellularLocation>
</comment>
<dbReference type="EMBL" id="MTCY01000010">
    <property type="protein sequence ID" value="OWP78432.1"/>
    <property type="molecule type" value="Genomic_DNA"/>
</dbReference>
<name>A0A246GC28_9FLAO</name>
<dbReference type="Proteomes" id="UP000198034">
    <property type="component" value="Unassembled WGS sequence"/>
</dbReference>
<dbReference type="SUPFAM" id="SSF46977">
    <property type="entry name" value="Succinate dehydrogenase/fumarate reductase flavoprotein C-terminal domain"/>
    <property type="match status" value="1"/>
</dbReference>
<comment type="function">
    <text evidence="11">Catalyzes the oxidation of L-aspartate to iminoaspartate.</text>
</comment>
<evidence type="ECO:0000256" key="9">
    <source>
        <dbReference type="ARBA" id="ARBA00048305"/>
    </source>
</evidence>
<feature type="domain" description="Fumarate reductase/succinate dehydrogenase flavoprotein-like C-terminal" evidence="13">
    <location>
        <begin position="429"/>
        <end position="503"/>
    </location>
</feature>
<dbReference type="PANTHER" id="PTHR42716">
    <property type="entry name" value="L-ASPARTATE OXIDASE"/>
    <property type="match status" value="1"/>
</dbReference>
<dbReference type="GO" id="GO:0008734">
    <property type="term" value="F:L-aspartate oxidase activity"/>
    <property type="evidence" value="ECO:0007669"/>
    <property type="project" value="UniProtKB-UniRule"/>
</dbReference>
<keyword evidence="8 11" id="KW-0560">Oxidoreductase</keyword>
<dbReference type="InterPro" id="IPR015939">
    <property type="entry name" value="Fum_Rdtase/Succ_DH_flav-like_C"/>
</dbReference>
<dbReference type="Gene3D" id="3.90.700.10">
    <property type="entry name" value="Succinate dehydrogenase/fumarate reductase flavoprotein, catalytic domain"/>
    <property type="match status" value="1"/>
</dbReference>
<dbReference type="SUPFAM" id="SSF51905">
    <property type="entry name" value="FAD/NAD(P)-binding domain"/>
    <property type="match status" value="1"/>
</dbReference>
<dbReference type="Pfam" id="PF02910">
    <property type="entry name" value="Succ_DH_flav_C"/>
    <property type="match status" value="1"/>
</dbReference>
<evidence type="ECO:0000256" key="6">
    <source>
        <dbReference type="ARBA" id="ARBA00022642"/>
    </source>
</evidence>
<comment type="caution">
    <text evidence="14">The sequence shown here is derived from an EMBL/GenBank/DDBJ whole genome shotgun (WGS) entry which is preliminary data.</text>
</comment>
<keyword evidence="7 11" id="KW-0274">FAD</keyword>
<dbReference type="InterPro" id="IPR036188">
    <property type="entry name" value="FAD/NAD-bd_sf"/>
</dbReference>
<sequence length="505" mass="56959">MRTDYLIIGSGVAGLTFALKIAEHFPERKITIITKSSDEESNTKYAQGGVAIVSDTINDSFEKHIKDTLKSGYGLCDKKVVEMVIKEGPKRLEELLKWGASFDKNSNGEFNLGKEVGHSENRIVHKKDQTGREIQKTLINKTLKQKNISVLEYYLAIDLLVESNRCYGCYVLNEKTGEILNIISGFTILATGGIGQVYGQTTNRMISTGDGIAMAYRAKAKIKDMEFIQFHPTAFYKPESTEIFLISEALRRVGAFLRNKQGKRFLLNIDERGELASQDIVVQGIFEELRRTNQSCVYLDCTHLNINEVKNKFPTIYNYCIKNYINLVKDWIPVLPVQHYVCGGVDVDINGKTSIENLYACGECSRTGLHGANRLASNSLLEALVYSNRIYKSISTASLNKLTHNFNFDDLRPLQQSDLSVTFLNSLETELQLLMRENAGIIRNDHDLKEAKGLLCKWSEEIEIKFQQNIISAPLCEIRNMITIGKLIISASLKRKKSYGSFLKV</sequence>
<organism evidence="14 15">
    <name type="scientific">Flavobacterium columnare</name>
    <dbReference type="NCBI Taxonomy" id="996"/>
    <lineage>
        <taxon>Bacteria</taxon>
        <taxon>Pseudomonadati</taxon>
        <taxon>Bacteroidota</taxon>
        <taxon>Flavobacteriia</taxon>
        <taxon>Flavobacteriales</taxon>
        <taxon>Flavobacteriaceae</taxon>
        <taxon>Flavobacterium</taxon>
    </lineage>
</organism>
<evidence type="ECO:0000256" key="8">
    <source>
        <dbReference type="ARBA" id="ARBA00023002"/>
    </source>
</evidence>
<dbReference type="InterPro" id="IPR037099">
    <property type="entry name" value="Fum_R/Succ_DH_flav-like_C_sf"/>
</dbReference>
<evidence type="ECO:0000256" key="3">
    <source>
        <dbReference type="ARBA" id="ARBA00008562"/>
    </source>
</evidence>
<dbReference type="PIRSF" id="PIRSF000171">
    <property type="entry name" value="SDHA_APRA_LASPO"/>
    <property type="match status" value="1"/>
</dbReference>
<accession>A0A246GC28</accession>
<evidence type="ECO:0000313" key="15">
    <source>
        <dbReference type="Proteomes" id="UP000198034"/>
    </source>
</evidence>
<comment type="pathway">
    <text evidence="2 11">Cofactor biosynthesis; NAD(+) biosynthesis; iminoaspartate from L-aspartate (oxidase route): step 1/1.</text>
</comment>
<comment type="cofactor">
    <cofactor evidence="1 11">
        <name>FAD</name>
        <dbReference type="ChEBI" id="CHEBI:57692"/>
    </cofactor>
</comment>
<dbReference type="Pfam" id="PF00890">
    <property type="entry name" value="FAD_binding_2"/>
    <property type="match status" value="1"/>
</dbReference>
<dbReference type="EC" id="1.4.3.16" evidence="4 10"/>
<dbReference type="SUPFAM" id="SSF56425">
    <property type="entry name" value="Succinate dehydrogenase/fumarate reductase flavoprotein, catalytic domain"/>
    <property type="match status" value="1"/>
</dbReference>
<comment type="similarity">
    <text evidence="3 11">Belongs to the FAD-dependent oxidoreductase 2 family. NadB subfamily.</text>
</comment>
<dbReference type="InterPro" id="IPR005288">
    <property type="entry name" value="NadB"/>
</dbReference>
<feature type="domain" description="FAD-dependent oxidoreductase 2 FAD-binding" evidence="12">
    <location>
        <begin position="4"/>
        <end position="380"/>
    </location>
</feature>
<dbReference type="GO" id="GO:0005737">
    <property type="term" value="C:cytoplasm"/>
    <property type="evidence" value="ECO:0007669"/>
    <property type="project" value="UniProtKB-SubCell"/>
</dbReference>
<reference evidence="14 15" key="1">
    <citation type="journal article" date="2017" name="Infect. Genet. Evol.">
        <title>Comparative genome analysis of fish pathogen Flavobacterium columnare reveals extensive sequence diversity within the species.</title>
        <authorList>
            <person name="Kayansamruaj P."/>
            <person name="Dong H.T."/>
            <person name="Hirono I."/>
            <person name="Kondo H."/>
            <person name="Senapin S."/>
            <person name="Rodkhum C."/>
        </authorList>
    </citation>
    <scope>NUCLEOTIDE SEQUENCE [LARGE SCALE GENOMIC DNA]</scope>
    <source>
        <strain evidence="14 15">1214</strain>
    </source>
</reference>
<dbReference type="Gene3D" id="3.50.50.60">
    <property type="entry name" value="FAD/NAD(P)-binding domain"/>
    <property type="match status" value="1"/>
</dbReference>
<evidence type="ECO:0000256" key="10">
    <source>
        <dbReference type="NCBIfam" id="TIGR00551"/>
    </source>
</evidence>
<dbReference type="InterPro" id="IPR027477">
    <property type="entry name" value="Succ_DH/fumarate_Rdtase_cat_sf"/>
</dbReference>
<proteinExistence type="inferred from homology"/>
<dbReference type="FunFam" id="3.90.700.10:FF:000002">
    <property type="entry name" value="L-aspartate oxidase"/>
    <property type="match status" value="1"/>
</dbReference>
<protein>
    <recommendedName>
        <fullName evidence="4 10">L-aspartate oxidase</fullName>
        <ecNumber evidence="4 10">1.4.3.16</ecNumber>
    </recommendedName>
</protein>
<evidence type="ECO:0000313" key="14">
    <source>
        <dbReference type="EMBL" id="OWP78432.1"/>
    </source>
</evidence>
<dbReference type="InterPro" id="IPR003953">
    <property type="entry name" value="FAD-dep_OxRdtase_2_FAD-bd"/>
</dbReference>
<dbReference type="PRINTS" id="PR00368">
    <property type="entry name" value="FADPNR"/>
</dbReference>
<dbReference type="NCBIfam" id="TIGR00551">
    <property type="entry name" value="nadB"/>
    <property type="match status" value="1"/>
</dbReference>
<keyword evidence="6 11" id="KW-0662">Pyridine nucleotide biosynthesis</keyword>
<evidence type="ECO:0000256" key="2">
    <source>
        <dbReference type="ARBA" id="ARBA00004950"/>
    </source>
</evidence>
<evidence type="ECO:0000259" key="12">
    <source>
        <dbReference type="Pfam" id="PF00890"/>
    </source>
</evidence>
<dbReference type="Gene3D" id="1.20.58.100">
    <property type="entry name" value="Fumarate reductase/succinate dehydrogenase flavoprotein-like, C-terminal domain"/>
    <property type="match status" value="1"/>
</dbReference>
<dbReference type="UniPathway" id="UPA00253">
    <property type="reaction ID" value="UER00326"/>
</dbReference>
<keyword evidence="5 11" id="KW-0285">Flavoprotein</keyword>
<comment type="catalytic activity">
    <reaction evidence="9">
        <text>L-aspartate + O2 = iminosuccinate + H2O2</text>
        <dbReference type="Rhea" id="RHEA:25876"/>
        <dbReference type="ChEBI" id="CHEBI:15379"/>
        <dbReference type="ChEBI" id="CHEBI:16240"/>
        <dbReference type="ChEBI" id="CHEBI:29991"/>
        <dbReference type="ChEBI" id="CHEBI:77875"/>
        <dbReference type="EC" id="1.4.3.16"/>
    </reaction>
    <physiologicalReaction direction="left-to-right" evidence="9">
        <dbReference type="Rhea" id="RHEA:25877"/>
    </physiologicalReaction>
</comment>
<evidence type="ECO:0000256" key="4">
    <source>
        <dbReference type="ARBA" id="ARBA00012173"/>
    </source>
</evidence>
<evidence type="ECO:0000256" key="5">
    <source>
        <dbReference type="ARBA" id="ARBA00022630"/>
    </source>
</evidence>
<dbReference type="AlphaFoldDB" id="A0A246GC28"/>
<gene>
    <name evidence="14" type="ORF">BWK62_05145</name>
</gene>
<evidence type="ECO:0000259" key="13">
    <source>
        <dbReference type="Pfam" id="PF02910"/>
    </source>
</evidence>
<dbReference type="GO" id="GO:0009435">
    <property type="term" value="P:NAD+ biosynthetic process"/>
    <property type="evidence" value="ECO:0007669"/>
    <property type="project" value="UniProtKB-UniPathway"/>
</dbReference>
<evidence type="ECO:0000256" key="11">
    <source>
        <dbReference type="RuleBase" id="RU362049"/>
    </source>
</evidence>
<evidence type="ECO:0000256" key="7">
    <source>
        <dbReference type="ARBA" id="ARBA00022827"/>
    </source>
</evidence>